<evidence type="ECO:0000256" key="3">
    <source>
        <dbReference type="ARBA" id="ARBA00022989"/>
    </source>
</evidence>
<comment type="subcellular location">
    <subcellularLocation>
        <location evidence="1">Membrane</location>
        <topology evidence="1">Multi-pass membrane protein</topology>
    </subcellularLocation>
</comment>
<proteinExistence type="inferred from homology"/>
<sequence>MGWVYNLEKPDPHSDFGQVIAICLVFTIAAFLAIVLRFYIRIHTKRSLWLDDYAALYSAIMVVGYCASSILQTRWGLGLHAEYFPTANVKQFSKVQYVGGPFYAMSLLGFKVSLLASYLRIGGFVKVYRTIIIVAIVAVVVNQVIFTFLFIFPCRPVWNPRPHTTLAGSHSRLYDPFVYCPILTNTGTSLGFDIVIIALPLPVLWNLQLGTRQKVALCCVFAIGFFVTIIQIIRIFTIARLKTYTDSKPVILWSIIEISLAVIIACVPTYGPYFRVFVSNISSYRRRPTGQDYPLTSGNRQTRASSRKFGLSSLGRDDAKFDRPPVPRPYDNSTPHTTTISSKVTADNDSEELILGNANQGMFASVGEQERGIQKVMEVTVERH</sequence>
<dbReference type="PANTHER" id="PTHR33048:SF64">
    <property type="entry name" value="INTEGRAL MEMBRANE PROTEIN"/>
    <property type="match status" value="1"/>
</dbReference>
<evidence type="ECO:0000313" key="9">
    <source>
        <dbReference type="EMBL" id="KJK62232.1"/>
    </source>
</evidence>
<gene>
    <name evidence="9" type="ORF">P875_00095601</name>
</gene>
<feature type="transmembrane region" description="Helical" evidence="7">
    <location>
        <begin position="251"/>
        <end position="278"/>
    </location>
</feature>
<evidence type="ECO:0000259" key="8">
    <source>
        <dbReference type="Pfam" id="PF20684"/>
    </source>
</evidence>
<evidence type="ECO:0000256" key="2">
    <source>
        <dbReference type="ARBA" id="ARBA00022692"/>
    </source>
</evidence>
<feature type="transmembrane region" description="Helical" evidence="7">
    <location>
        <begin position="16"/>
        <end position="40"/>
    </location>
</feature>
<evidence type="ECO:0000256" key="7">
    <source>
        <dbReference type="SAM" id="Phobius"/>
    </source>
</evidence>
<feature type="compositionally biased region" description="Basic and acidic residues" evidence="6">
    <location>
        <begin position="315"/>
        <end position="325"/>
    </location>
</feature>
<feature type="compositionally biased region" description="Polar residues" evidence="6">
    <location>
        <begin position="331"/>
        <end position="345"/>
    </location>
</feature>
<evidence type="ECO:0000313" key="10">
    <source>
        <dbReference type="Proteomes" id="UP000033540"/>
    </source>
</evidence>
<dbReference type="Proteomes" id="UP000033540">
    <property type="component" value="Unassembled WGS sequence"/>
</dbReference>
<feature type="region of interest" description="Disordered" evidence="6">
    <location>
        <begin position="312"/>
        <end position="345"/>
    </location>
</feature>
<reference evidence="9 10" key="1">
    <citation type="submission" date="2015-02" db="EMBL/GenBank/DDBJ databases">
        <title>Draft genome sequence of Aspergillus parasiticus SU-1.</title>
        <authorList>
            <person name="Yu J."/>
            <person name="Fedorova N."/>
            <person name="Yin Y."/>
            <person name="Losada L."/>
            <person name="Zafar N."/>
            <person name="Taujale R."/>
            <person name="Ehrlich K.C."/>
            <person name="Bhatnagar D."/>
            <person name="Cleveland T.E."/>
            <person name="Bennett J.W."/>
            <person name="Nierman W.C."/>
        </authorList>
    </citation>
    <scope>NUCLEOTIDE SEQUENCE [LARGE SCALE GENOMIC DNA]</scope>
    <source>
        <strain evidence="10">ATCC 56775 / NRRL 5862 / SRRC 143 / SU-1</strain>
    </source>
</reference>
<evidence type="ECO:0000256" key="1">
    <source>
        <dbReference type="ARBA" id="ARBA00004141"/>
    </source>
</evidence>
<dbReference type="PANTHER" id="PTHR33048">
    <property type="entry name" value="PTH11-LIKE INTEGRAL MEMBRANE PROTEIN (AFU_ORTHOLOGUE AFUA_5G11245)"/>
    <property type="match status" value="1"/>
</dbReference>
<name>A0A0F0I6G6_ASPPU</name>
<evidence type="ECO:0000256" key="4">
    <source>
        <dbReference type="ARBA" id="ARBA00023136"/>
    </source>
</evidence>
<feature type="transmembrane region" description="Helical" evidence="7">
    <location>
        <begin position="182"/>
        <end position="203"/>
    </location>
</feature>
<dbReference type="OrthoDB" id="10017208at2759"/>
<comment type="caution">
    <text evidence="9">The sequence shown here is derived from an EMBL/GenBank/DDBJ whole genome shotgun (WGS) entry which is preliminary data.</text>
</comment>
<comment type="similarity">
    <text evidence="5">Belongs to the SAT4 family.</text>
</comment>
<keyword evidence="2 7" id="KW-0812">Transmembrane</keyword>
<dbReference type="EMBL" id="JZEE01000627">
    <property type="protein sequence ID" value="KJK62232.1"/>
    <property type="molecule type" value="Genomic_DNA"/>
</dbReference>
<keyword evidence="4 7" id="KW-0472">Membrane</keyword>
<dbReference type="AlphaFoldDB" id="A0A0F0I6G6"/>
<protein>
    <submittedName>
        <fullName evidence="9">SLAIN motif-containing family protein</fullName>
    </submittedName>
</protein>
<dbReference type="InterPro" id="IPR052337">
    <property type="entry name" value="SAT4-like"/>
</dbReference>
<dbReference type="Pfam" id="PF20684">
    <property type="entry name" value="Fung_rhodopsin"/>
    <property type="match status" value="1"/>
</dbReference>
<accession>A0A0F0I6G6</accession>
<evidence type="ECO:0000256" key="6">
    <source>
        <dbReference type="SAM" id="MobiDB-lite"/>
    </source>
</evidence>
<feature type="transmembrane region" description="Helical" evidence="7">
    <location>
        <begin position="131"/>
        <end position="152"/>
    </location>
</feature>
<keyword evidence="3 7" id="KW-1133">Transmembrane helix</keyword>
<feature type="transmembrane region" description="Helical" evidence="7">
    <location>
        <begin position="52"/>
        <end position="71"/>
    </location>
</feature>
<organism evidence="9 10">
    <name type="scientific">Aspergillus parasiticus (strain ATCC 56775 / NRRL 5862 / SRRC 143 / SU-1)</name>
    <dbReference type="NCBI Taxonomy" id="1403190"/>
    <lineage>
        <taxon>Eukaryota</taxon>
        <taxon>Fungi</taxon>
        <taxon>Dikarya</taxon>
        <taxon>Ascomycota</taxon>
        <taxon>Pezizomycotina</taxon>
        <taxon>Eurotiomycetes</taxon>
        <taxon>Eurotiomycetidae</taxon>
        <taxon>Eurotiales</taxon>
        <taxon>Aspergillaceae</taxon>
        <taxon>Aspergillus</taxon>
        <taxon>Aspergillus subgen. Circumdati</taxon>
    </lineage>
</organism>
<feature type="transmembrane region" description="Helical" evidence="7">
    <location>
        <begin position="102"/>
        <end position="119"/>
    </location>
</feature>
<feature type="domain" description="Rhodopsin" evidence="8">
    <location>
        <begin position="36"/>
        <end position="275"/>
    </location>
</feature>
<dbReference type="GO" id="GO:0016020">
    <property type="term" value="C:membrane"/>
    <property type="evidence" value="ECO:0007669"/>
    <property type="project" value="UniProtKB-SubCell"/>
</dbReference>
<dbReference type="InterPro" id="IPR049326">
    <property type="entry name" value="Rhodopsin_dom_fungi"/>
</dbReference>
<evidence type="ECO:0000256" key="5">
    <source>
        <dbReference type="ARBA" id="ARBA00038359"/>
    </source>
</evidence>
<feature type="transmembrane region" description="Helical" evidence="7">
    <location>
        <begin position="215"/>
        <end position="239"/>
    </location>
</feature>